<keyword evidence="2 3" id="KW-0501">Molybdenum cofactor biosynthesis</keyword>
<name>A0A7K0D3W9_9NOCA</name>
<dbReference type="Gene3D" id="3.10.20.10">
    <property type="match status" value="1"/>
</dbReference>
<evidence type="ECO:0000256" key="2">
    <source>
        <dbReference type="ARBA" id="ARBA00023150"/>
    </source>
</evidence>
<keyword evidence="5" id="KW-1185">Reference proteome</keyword>
<comment type="similarity">
    <text evidence="3">Belongs to the FdhD family.</text>
</comment>
<dbReference type="GO" id="GO:0097163">
    <property type="term" value="F:sulfur carrier activity"/>
    <property type="evidence" value="ECO:0007669"/>
    <property type="project" value="UniProtKB-UniRule"/>
</dbReference>
<dbReference type="RefSeq" id="WP_153411098.1">
    <property type="nucleotide sequence ID" value="NZ_WEGK01000006.1"/>
</dbReference>
<comment type="function">
    <text evidence="3">Required for formate dehydrogenase (FDH) activity. Acts as a sulfur carrier protein that transfers sulfur from IscS to the molybdenum cofactor prior to its insertion into FDH.</text>
</comment>
<dbReference type="InterPro" id="IPR016193">
    <property type="entry name" value="Cytidine_deaminase-like"/>
</dbReference>
<sequence length="300" mass="32009">MSRVTARRRTLRITADGQVRRPDTLAVEEPLELRVDGEALTVTMRTPGNDVDLAHGFLLSENIIGSAQDIVSARYCAGADRCAPGASNMRTHLGFPETPSESTAGQNTYNVLDIELRTPTPISTRNVLTTSACGLCGRTSLDEVRTRSRYPLPTPGPAVDPAVLTTLPDELRTRQKVFASTGGLHAAGLFTPEGEVVAVREDVGRHNAVDKVIGWALRENRIPAHDLILIVSGRASFELVQKAVMAGIPMLGAVSAPSSLAVDLALETGLTLVGFLRGDTMNIYSAPERLTAVPLTAHAD</sequence>
<reference evidence="4 5" key="1">
    <citation type="submission" date="2019-10" db="EMBL/GenBank/DDBJ databases">
        <title>Nocardia macrotermitis sp. nov. and Nocardia aurantia sp. nov., isolated from the gut of fungus growing-termite Macrotermes natalensis.</title>
        <authorList>
            <person name="Benndorf R."/>
            <person name="Schwitalla J."/>
            <person name="Martin K."/>
            <person name="De Beer W."/>
            <person name="Kaster A.-K."/>
            <person name="Vollmers J."/>
            <person name="Poulsen M."/>
            <person name="Beemelmanns C."/>
        </authorList>
    </citation>
    <scope>NUCLEOTIDE SEQUENCE [LARGE SCALE GENOMIC DNA]</scope>
    <source>
        <strain evidence="4 5">RB20</strain>
    </source>
</reference>
<evidence type="ECO:0000313" key="5">
    <source>
        <dbReference type="Proteomes" id="UP000438448"/>
    </source>
</evidence>
<feature type="active site" description="Cysteine persulfide intermediate" evidence="3">
    <location>
        <position position="133"/>
    </location>
</feature>
<dbReference type="AlphaFoldDB" id="A0A7K0D3W9"/>
<comment type="caution">
    <text evidence="3">Lacks conserved residue(s) required for the propagation of feature annotation.</text>
</comment>
<dbReference type="PANTHER" id="PTHR30592">
    <property type="entry name" value="FORMATE DEHYDROGENASE"/>
    <property type="match status" value="1"/>
</dbReference>
<dbReference type="SUPFAM" id="SSF53927">
    <property type="entry name" value="Cytidine deaminase-like"/>
    <property type="match status" value="1"/>
</dbReference>
<dbReference type="InterPro" id="IPR003786">
    <property type="entry name" value="FdhD"/>
</dbReference>
<dbReference type="GO" id="GO:0005737">
    <property type="term" value="C:cytoplasm"/>
    <property type="evidence" value="ECO:0007669"/>
    <property type="project" value="UniProtKB-SubCell"/>
</dbReference>
<accession>A0A7K0D3W9</accession>
<dbReference type="GO" id="GO:0006777">
    <property type="term" value="P:Mo-molybdopterin cofactor biosynthetic process"/>
    <property type="evidence" value="ECO:0007669"/>
    <property type="project" value="UniProtKB-UniRule"/>
</dbReference>
<gene>
    <name evidence="3 4" type="primary">fdhD</name>
    <name evidence="4" type="ORF">NRB20_34820</name>
</gene>
<keyword evidence="1 3" id="KW-0963">Cytoplasm</keyword>
<dbReference type="OrthoDB" id="3197277at2"/>
<dbReference type="NCBIfam" id="NF001943">
    <property type="entry name" value="PRK00724.1-2"/>
    <property type="match status" value="1"/>
</dbReference>
<dbReference type="PIRSF" id="PIRSF015626">
    <property type="entry name" value="FdhD"/>
    <property type="match status" value="1"/>
</dbReference>
<dbReference type="PANTHER" id="PTHR30592:SF1">
    <property type="entry name" value="SULFUR CARRIER PROTEIN FDHD"/>
    <property type="match status" value="1"/>
</dbReference>
<dbReference type="EMBL" id="WEGK01000006">
    <property type="protein sequence ID" value="MQY20377.1"/>
    <property type="molecule type" value="Genomic_DNA"/>
</dbReference>
<dbReference type="Pfam" id="PF02634">
    <property type="entry name" value="FdhD-NarQ"/>
    <property type="match status" value="1"/>
</dbReference>
<comment type="subcellular location">
    <subcellularLocation>
        <location evidence="3">Cytoplasm</location>
    </subcellularLocation>
</comment>
<organism evidence="4 5">
    <name type="scientific">Nocardia macrotermitis</name>
    <dbReference type="NCBI Taxonomy" id="2585198"/>
    <lineage>
        <taxon>Bacteria</taxon>
        <taxon>Bacillati</taxon>
        <taxon>Actinomycetota</taxon>
        <taxon>Actinomycetes</taxon>
        <taxon>Mycobacteriales</taxon>
        <taxon>Nocardiaceae</taxon>
        <taxon>Nocardia</taxon>
    </lineage>
</organism>
<protein>
    <recommendedName>
        <fullName evidence="3">Sulfur carrier protein FdhD</fullName>
    </recommendedName>
</protein>
<proteinExistence type="inferred from homology"/>
<dbReference type="GO" id="GO:0016783">
    <property type="term" value="F:sulfurtransferase activity"/>
    <property type="evidence" value="ECO:0007669"/>
    <property type="project" value="InterPro"/>
</dbReference>
<evidence type="ECO:0000256" key="1">
    <source>
        <dbReference type="ARBA" id="ARBA00022490"/>
    </source>
</evidence>
<comment type="caution">
    <text evidence="4">The sequence shown here is derived from an EMBL/GenBank/DDBJ whole genome shotgun (WGS) entry which is preliminary data.</text>
</comment>
<evidence type="ECO:0000256" key="3">
    <source>
        <dbReference type="HAMAP-Rule" id="MF_00187"/>
    </source>
</evidence>
<evidence type="ECO:0000313" key="4">
    <source>
        <dbReference type="EMBL" id="MQY20377.1"/>
    </source>
</evidence>
<dbReference type="Gene3D" id="3.40.140.10">
    <property type="entry name" value="Cytidine Deaminase, domain 2"/>
    <property type="match status" value="1"/>
</dbReference>
<dbReference type="Proteomes" id="UP000438448">
    <property type="component" value="Unassembled WGS sequence"/>
</dbReference>
<dbReference type="HAMAP" id="MF_00187">
    <property type="entry name" value="FdhD"/>
    <property type="match status" value="1"/>
</dbReference>